<protein>
    <submittedName>
        <fullName evidence="7">O-antigen ligase family protein</fullName>
    </submittedName>
</protein>
<dbReference type="Pfam" id="PF04932">
    <property type="entry name" value="Wzy_C"/>
    <property type="match status" value="1"/>
</dbReference>
<proteinExistence type="predicted"/>
<sequence length="425" mass="45923">MVVELVAVLAFGWFCYHGWRAPAGPAVYMGMAIIVLTLLLILAQTVPLPPDVWHGLSGRETAAAVFAAIGQPQRWFPLSLDPAATRATAFFFLVPLTLFIATLHLDRRGQRLLVMMFAGFGILNALLVTVQAQGYNGLTLYFTTPTRPGTGLFANKNHCAVMLVATMPALIAICQTSLARYSTAARRMACIGTLVFLSLTVFGCLSRAGLALLPIGIVVSLVVMARDGVSRRTVIIGATVFVAILIAAIVILPRTFIVAETLARFNTDSEGRYNFWPDVVAAIRSYSPMGSGLGTFVSVFNAKEALDNVHLTYTNHAHSDYLEIALETGLPGVMMTLAFLSWFAVMAYRRLRENWNGAGMDMILIACTGITLLLVHSALDYPLRTLSLAGAMAVFAAILGSPVEFHSAIPGSNRYGHRVRARRGA</sequence>
<accession>A0ABU5LSU8</accession>
<evidence type="ECO:0000313" key="7">
    <source>
        <dbReference type="EMBL" id="MDZ7283008.1"/>
    </source>
</evidence>
<keyword evidence="7" id="KW-0436">Ligase</keyword>
<reference evidence="8" key="1">
    <citation type="submission" date="2023-07" db="EMBL/GenBank/DDBJ databases">
        <title>Whole genome sequence analysis of rice epiphytic Sphingomonas sanguinis OsEp_Plm_15B2.</title>
        <authorList>
            <person name="Sahu K.P."/>
            <person name="Asharani P."/>
            <person name="Reddy B."/>
            <person name="Kumar A."/>
        </authorList>
    </citation>
    <scope>NUCLEOTIDE SEQUENCE [LARGE SCALE GENOMIC DNA]</scope>
    <source>
        <strain evidence="8">OsEp_Plm_15B2</strain>
    </source>
</reference>
<feature type="domain" description="O-antigen ligase-related" evidence="6">
    <location>
        <begin position="193"/>
        <end position="336"/>
    </location>
</feature>
<organism evidence="7 8">
    <name type="scientific">Sphingomonas sanguinis</name>
    <dbReference type="NCBI Taxonomy" id="33051"/>
    <lineage>
        <taxon>Bacteria</taxon>
        <taxon>Pseudomonadati</taxon>
        <taxon>Pseudomonadota</taxon>
        <taxon>Alphaproteobacteria</taxon>
        <taxon>Sphingomonadales</taxon>
        <taxon>Sphingomonadaceae</taxon>
        <taxon>Sphingomonas</taxon>
    </lineage>
</organism>
<name>A0ABU5LSU8_9SPHN</name>
<keyword evidence="2 5" id="KW-0812">Transmembrane</keyword>
<keyword evidence="8" id="KW-1185">Reference proteome</keyword>
<feature type="transmembrane region" description="Helical" evidence="5">
    <location>
        <begin position="112"/>
        <end position="132"/>
    </location>
</feature>
<evidence type="ECO:0000256" key="2">
    <source>
        <dbReference type="ARBA" id="ARBA00022692"/>
    </source>
</evidence>
<dbReference type="EMBL" id="JAOBTW010000014">
    <property type="protein sequence ID" value="MDZ7283008.1"/>
    <property type="molecule type" value="Genomic_DNA"/>
</dbReference>
<dbReference type="InterPro" id="IPR007016">
    <property type="entry name" value="O-antigen_ligase-rel_domated"/>
</dbReference>
<evidence type="ECO:0000256" key="4">
    <source>
        <dbReference type="ARBA" id="ARBA00023136"/>
    </source>
</evidence>
<evidence type="ECO:0000313" key="8">
    <source>
        <dbReference type="Proteomes" id="UP001292182"/>
    </source>
</evidence>
<keyword evidence="4 5" id="KW-0472">Membrane</keyword>
<comment type="subcellular location">
    <subcellularLocation>
        <location evidence="1">Membrane</location>
        <topology evidence="1">Multi-pass membrane protein</topology>
    </subcellularLocation>
</comment>
<feature type="transmembrane region" description="Helical" evidence="5">
    <location>
        <begin position="83"/>
        <end position="105"/>
    </location>
</feature>
<evidence type="ECO:0000256" key="3">
    <source>
        <dbReference type="ARBA" id="ARBA00022989"/>
    </source>
</evidence>
<feature type="transmembrane region" description="Helical" evidence="5">
    <location>
        <begin position="152"/>
        <end position="173"/>
    </location>
</feature>
<dbReference type="PANTHER" id="PTHR37422:SF13">
    <property type="entry name" value="LIPOPOLYSACCHARIDE BIOSYNTHESIS PROTEIN PA4999-RELATED"/>
    <property type="match status" value="1"/>
</dbReference>
<feature type="transmembrane region" description="Helical" evidence="5">
    <location>
        <begin position="233"/>
        <end position="252"/>
    </location>
</feature>
<evidence type="ECO:0000256" key="5">
    <source>
        <dbReference type="SAM" id="Phobius"/>
    </source>
</evidence>
<dbReference type="PANTHER" id="PTHR37422">
    <property type="entry name" value="TEICHURONIC ACID BIOSYNTHESIS PROTEIN TUAE"/>
    <property type="match status" value="1"/>
</dbReference>
<feature type="transmembrane region" description="Helical" evidence="5">
    <location>
        <begin position="26"/>
        <end position="46"/>
    </location>
</feature>
<gene>
    <name evidence="7" type="ORF">N4G62_13325</name>
</gene>
<dbReference type="GO" id="GO:0016874">
    <property type="term" value="F:ligase activity"/>
    <property type="evidence" value="ECO:0007669"/>
    <property type="project" value="UniProtKB-KW"/>
</dbReference>
<keyword evidence="3 5" id="KW-1133">Transmembrane helix</keyword>
<dbReference type="Proteomes" id="UP001292182">
    <property type="component" value="Unassembled WGS sequence"/>
</dbReference>
<feature type="transmembrane region" description="Helical" evidence="5">
    <location>
        <begin position="360"/>
        <end position="379"/>
    </location>
</feature>
<comment type="caution">
    <text evidence="7">The sequence shown here is derived from an EMBL/GenBank/DDBJ whole genome shotgun (WGS) entry which is preliminary data.</text>
</comment>
<feature type="transmembrane region" description="Helical" evidence="5">
    <location>
        <begin position="385"/>
        <end position="405"/>
    </location>
</feature>
<dbReference type="InterPro" id="IPR051533">
    <property type="entry name" value="WaaL-like"/>
</dbReference>
<evidence type="ECO:0000256" key="1">
    <source>
        <dbReference type="ARBA" id="ARBA00004141"/>
    </source>
</evidence>
<evidence type="ECO:0000259" key="6">
    <source>
        <dbReference type="Pfam" id="PF04932"/>
    </source>
</evidence>
<feature type="transmembrane region" description="Helical" evidence="5">
    <location>
        <begin position="329"/>
        <end position="348"/>
    </location>
</feature>